<dbReference type="GO" id="GO:0003700">
    <property type="term" value="F:DNA-binding transcription factor activity"/>
    <property type="evidence" value="ECO:0007669"/>
    <property type="project" value="InterPro"/>
</dbReference>
<comment type="caution">
    <text evidence="3">The sequence shown here is derived from an EMBL/GenBank/DDBJ whole genome shotgun (WGS) entry which is preliminary data.</text>
</comment>
<proteinExistence type="predicted"/>
<dbReference type="EMBL" id="JABXBU010000001">
    <property type="protein sequence ID" value="KAF8796049.1"/>
    <property type="molecule type" value="Genomic_DNA"/>
</dbReference>
<evidence type="ECO:0000256" key="1">
    <source>
        <dbReference type="SAM" id="MobiDB-lite"/>
    </source>
</evidence>
<feature type="region of interest" description="Disordered" evidence="1">
    <location>
        <begin position="283"/>
        <end position="377"/>
    </location>
</feature>
<sequence length="435" mass="50292">MSSQGQEEAFDYTKSMDKGNTVTHLDEVQFPEFRNHADSNKSKTYNEKNLEIRNPVLPWMRKWWDCSIEQKSENTQQRTVNPSASEAEFSRYSLQRSQRFKKNGDYSEFEPPRKYRKLALVNKTHKFGEKVAGFSAIPQLSFSGTGGKENLPILPTFPSQNHSLRLPQYLSPSAAIAGFHDSTGMFTPYIRTGNSSRIINDSFMVNHANHSYGVSDYSGSYSQSSEIMQQHPFMHSYQEVNHVNQAQQRHMMKRPFQNIDSSAFLPFNRSYVDNNHQMASTTMTSPLEGLSSDSSRKDSGPSENSNEPLSQNSNVKITGKLDNREIRRVPPEERDEKYYERRRRNNIAAQKSRKKRKEREQSLERIQSEQPKLNNELETQNKMTSERLEKVELKLSMVKAKCITFHEKCEGPLKEEFEKDFGSFFNITNDLNQSS</sequence>
<dbReference type="Proteomes" id="UP000807504">
    <property type="component" value="Unassembled WGS sequence"/>
</dbReference>
<dbReference type="Pfam" id="PF07716">
    <property type="entry name" value="bZIP_2"/>
    <property type="match status" value="1"/>
</dbReference>
<protein>
    <recommendedName>
        <fullName evidence="2">BZIP domain-containing protein</fullName>
    </recommendedName>
</protein>
<dbReference type="Gene3D" id="1.20.5.170">
    <property type="match status" value="1"/>
</dbReference>
<name>A0A8T0G2H8_ARGBR</name>
<dbReference type="PROSITE" id="PS50217">
    <property type="entry name" value="BZIP"/>
    <property type="match status" value="1"/>
</dbReference>
<feature type="region of interest" description="Disordered" evidence="1">
    <location>
        <begin position="72"/>
        <end position="94"/>
    </location>
</feature>
<dbReference type="AlphaFoldDB" id="A0A8T0G2H8"/>
<reference evidence="3" key="2">
    <citation type="submission" date="2020-06" db="EMBL/GenBank/DDBJ databases">
        <authorList>
            <person name="Sheffer M."/>
        </authorList>
    </citation>
    <scope>NUCLEOTIDE SEQUENCE</scope>
</reference>
<feature type="compositionally biased region" description="Polar residues" evidence="1">
    <location>
        <begin position="303"/>
        <end position="316"/>
    </location>
</feature>
<organism evidence="3 4">
    <name type="scientific">Argiope bruennichi</name>
    <name type="common">Wasp spider</name>
    <name type="synonym">Aranea bruennichi</name>
    <dbReference type="NCBI Taxonomy" id="94029"/>
    <lineage>
        <taxon>Eukaryota</taxon>
        <taxon>Metazoa</taxon>
        <taxon>Ecdysozoa</taxon>
        <taxon>Arthropoda</taxon>
        <taxon>Chelicerata</taxon>
        <taxon>Arachnida</taxon>
        <taxon>Araneae</taxon>
        <taxon>Araneomorphae</taxon>
        <taxon>Entelegynae</taxon>
        <taxon>Araneoidea</taxon>
        <taxon>Araneidae</taxon>
        <taxon>Argiope</taxon>
    </lineage>
</organism>
<feature type="compositionally biased region" description="Basic and acidic residues" evidence="1">
    <location>
        <begin position="358"/>
        <end position="367"/>
    </location>
</feature>
<keyword evidence="4" id="KW-1185">Reference proteome</keyword>
<feature type="compositionally biased region" description="Polar residues" evidence="1">
    <location>
        <begin position="73"/>
        <end position="84"/>
    </location>
</feature>
<reference evidence="3" key="1">
    <citation type="journal article" date="2020" name="bioRxiv">
        <title>Chromosome-level reference genome of the European wasp spider Argiope bruennichi: a resource for studies on range expansion and evolutionary adaptation.</title>
        <authorList>
            <person name="Sheffer M.M."/>
            <person name="Hoppe A."/>
            <person name="Krehenwinkel H."/>
            <person name="Uhl G."/>
            <person name="Kuss A.W."/>
            <person name="Jensen L."/>
            <person name="Jensen C."/>
            <person name="Gillespie R.G."/>
            <person name="Hoff K.J."/>
            <person name="Prost S."/>
        </authorList>
    </citation>
    <scope>NUCLEOTIDE SEQUENCE</scope>
</reference>
<gene>
    <name evidence="3" type="ORF">HNY73_000476</name>
</gene>
<evidence type="ECO:0000313" key="3">
    <source>
        <dbReference type="EMBL" id="KAF8796049.1"/>
    </source>
</evidence>
<dbReference type="SUPFAM" id="SSF57959">
    <property type="entry name" value="Leucine zipper domain"/>
    <property type="match status" value="1"/>
</dbReference>
<feature type="compositionally biased region" description="Polar residues" evidence="1">
    <location>
        <begin position="368"/>
        <end position="377"/>
    </location>
</feature>
<feature type="compositionally biased region" description="Basic residues" evidence="1">
    <location>
        <begin position="340"/>
        <end position="357"/>
    </location>
</feature>
<feature type="compositionally biased region" description="Basic and acidic residues" evidence="1">
    <location>
        <begin position="319"/>
        <end position="339"/>
    </location>
</feature>
<accession>A0A8T0G2H8</accession>
<dbReference type="InterPro" id="IPR046347">
    <property type="entry name" value="bZIP_sf"/>
</dbReference>
<dbReference type="InterPro" id="IPR004827">
    <property type="entry name" value="bZIP"/>
</dbReference>
<evidence type="ECO:0000313" key="4">
    <source>
        <dbReference type="Proteomes" id="UP000807504"/>
    </source>
</evidence>
<evidence type="ECO:0000259" key="2">
    <source>
        <dbReference type="PROSITE" id="PS50217"/>
    </source>
</evidence>
<feature type="domain" description="BZIP" evidence="2">
    <location>
        <begin position="335"/>
        <end position="398"/>
    </location>
</feature>
<dbReference type="PROSITE" id="PS00036">
    <property type="entry name" value="BZIP_BASIC"/>
    <property type="match status" value="1"/>
</dbReference>